<comment type="caution">
    <text evidence="3">The sequence shown here is derived from an EMBL/GenBank/DDBJ whole genome shotgun (WGS) entry which is preliminary data.</text>
</comment>
<keyword evidence="3" id="KW-0371">Homeobox</keyword>
<dbReference type="SUPFAM" id="SSF46689">
    <property type="entry name" value="Homeodomain-like"/>
    <property type="match status" value="2"/>
</dbReference>
<feature type="domain" description="HTH myb-type" evidence="2">
    <location>
        <begin position="110"/>
        <end position="142"/>
    </location>
</feature>
<keyword evidence="3" id="KW-0238">DNA-binding</keyword>
<protein>
    <submittedName>
        <fullName evidence="3">Homeodomain-like protein</fullName>
    </submittedName>
</protein>
<feature type="domain" description="Myb-like" evidence="1">
    <location>
        <begin position="57"/>
        <end position="105"/>
    </location>
</feature>
<dbReference type="GO" id="GO:0000978">
    <property type="term" value="F:RNA polymerase II cis-regulatory region sequence-specific DNA binding"/>
    <property type="evidence" value="ECO:0007669"/>
    <property type="project" value="TreeGrafter"/>
</dbReference>
<evidence type="ECO:0000259" key="1">
    <source>
        <dbReference type="PROSITE" id="PS50090"/>
    </source>
</evidence>
<dbReference type="PROSITE" id="PS51294">
    <property type="entry name" value="HTH_MYB"/>
    <property type="match status" value="3"/>
</dbReference>
<dbReference type="GO" id="GO:0000981">
    <property type="term" value="F:DNA-binding transcription factor activity, RNA polymerase II-specific"/>
    <property type="evidence" value="ECO:0007669"/>
    <property type="project" value="TreeGrafter"/>
</dbReference>
<dbReference type="InterPro" id="IPR017930">
    <property type="entry name" value="Myb_dom"/>
</dbReference>
<dbReference type="PROSITE" id="PS50090">
    <property type="entry name" value="MYB_LIKE"/>
    <property type="match status" value="3"/>
</dbReference>
<dbReference type="CDD" id="cd00167">
    <property type="entry name" value="SANT"/>
    <property type="match status" value="3"/>
</dbReference>
<dbReference type="PANTHER" id="PTHR45614">
    <property type="entry name" value="MYB PROTEIN-RELATED"/>
    <property type="match status" value="1"/>
</dbReference>
<evidence type="ECO:0000313" key="3">
    <source>
        <dbReference type="EMBL" id="KAG5178619.1"/>
    </source>
</evidence>
<dbReference type="PANTHER" id="PTHR45614:SF232">
    <property type="entry name" value="TRANSCRIPTION FACTOR MYB3R-2"/>
    <property type="match status" value="1"/>
</dbReference>
<feature type="non-terminal residue" evidence="3">
    <location>
        <position position="1"/>
    </location>
</feature>
<dbReference type="Proteomes" id="UP000664859">
    <property type="component" value="Unassembled WGS sequence"/>
</dbReference>
<feature type="domain" description="Myb-like" evidence="1">
    <location>
        <begin position="106"/>
        <end position="142"/>
    </location>
</feature>
<keyword evidence="4" id="KW-1185">Reference proteome</keyword>
<organism evidence="3 4">
    <name type="scientific">Tribonema minus</name>
    <dbReference type="NCBI Taxonomy" id="303371"/>
    <lineage>
        <taxon>Eukaryota</taxon>
        <taxon>Sar</taxon>
        <taxon>Stramenopiles</taxon>
        <taxon>Ochrophyta</taxon>
        <taxon>PX clade</taxon>
        <taxon>Xanthophyceae</taxon>
        <taxon>Tribonematales</taxon>
        <taxon>Tribonemataceae</taxon>
        <taxon>Tribonema</taxon>
    </lineage>
</organism>
<reference evidence="3" key="1">
    <citation type="submission" date="2021-02" db="EMBL/GenBank/DDBJ databases">
        <title>First Annotated Genome of the Yellow-green Alga Tribonema minus.</title>
        <authorList>
            <person name="Mahan K.M."/>
        </authorList>
    </citation>
    <scope>NUCLEOTIDE SEQUENCE</scope>
    <source>
        <strain evidence="3">UTEX B ZZ1240</strain>
    </source>
</reference>
<evidence type="ECO:0000313" key="4">
    <source>
        <dbReference type="Proteomes" id="UP000664859"/>
    </source>
</evidence>
<dbReference type="GO" id="GO:0005634">
    <property type="term" value="C:nucleus"/>
    <property type="evidence" value="ECO:0007669"/>
    <property type="project" value="TreeGrafter"/>
</dbReference>
<dbReference type="Gene3D" id="1.10.10.60">
    <property type="entry name" value="Homeodomain-like"/>
    <property type="match status" value="3"/>
</dbReference>
<accession>A0A835YP08</accession>
<proteinExistence type="predicted"/>
<dbReference type="InterPro" id="IPR009057">
    <property type="entry name" value="Homeodomain-like_sf"/>
</dbReference>
<dbReference type="InterPro" id="IPR001005">
    <property type="entry name" value="SANT/Myb"/>
</dbReference>
<feature type="domain" description="HTH myb-type" evidence="2">
    <location>
        <begin position="57"/>
        <end position="109"/>
    </location>
</feature>
<dbReference type="Pfam" id="PF13921">
    <property type="entry name" value="Myb_DNA-bind_6"/>
    <property type="match status" value="1"/>
</dbReference>
<evidence type="ECO:0000259" key="2">
    <source>
        <dbReference type="PROSITE" id="PS51294"/>
    </source>
</evidence>
<feature type="domain" description="HTH myb-type" evidence="2">
    <location>
        <begin position="1"/>
        <end position="49"/>
    </location>
</feature>
<feature type="non-terminal residue" evidence="3">
    <location>
        <position position="142"/>
    </location>
</feature>
<feature type="domain" description="Myb-like" evidence="1">
    <location>
        <begin position="1"/>
        <end position="45"/>
    </location>
</feature>
<dbReference type="AlphaFoldDB" id="A0A835YP08"/>
<dbReference type="SMART" id="SM00717">
    <property type="entry name" value="SANT"/>
    <property type="match status" value="3"/>
</dbReference>
<dbReference type="EMBL" id="JAFCMP010000514">
    <property type="protein sequence ID" value="KAG5178619.1"/>
    <property type="molecule type" value="Genomic_DNA"/>
</dbReference>
<name>A0A835YP08_9STRA</name>
<dbReference type="InterPro" id="IPR050560">
    <property type="entry name" value="MYB_TF"/>
</dbReference>
<dbReference type="OrthoDB" id="2143914at2759"/>
<gene>
    <name evidence="3" type="ORF">JKP88DRAFT_329251</name>
</gene>
<sequence>WSQEEVEQLRALAEAPDAGSWCDIAQALGGGRGEDACRLKWGELCEARAREARAGVGSWTPEEDEKLKALVGVYGSKWAQASLFICLHMPGRVGKQCRERFLNHLDPKLKKTPWTEHEDSLLVELHQQLSNSWADIARHIPG</sequence>